<evidence type="ECO:0000313" key="3">
    <source>
        <dbReference type="Proteomes" id="UP000077066"/>
    </source>
</evidence>
<evidence type="ECO:0000256" key="1">
    <source>
        <dbReference type="SAM" id="Phobius"/>
    </source>
</evidence>
<protein>
    <submittedName>
        <fullName evidence="2">Putative monovalent cation/H+ antiporter subunit G</fullName>
    </submittedName>
</protein>
<reference evidence="2 3" key="1">
    <citation type="submission" date="2016-04" db="EMBL/GenBank/DDBJ databases">
        <title>Genome sequence of Methanobrevibacter filiformis DSM 11501.</title>
        <authorList>
            <person name="Poehlein A."/>
            <person name="Seedorf H."/>
            <person name="Daniel R."/>
        </authorList>
    </citation>
    <scope>NUCLEOTIDE SEQUENCE [LARGE SCALE GENOMIC DNA]</scope>
    <source>
        <strain evidence="2 3">DSM 11501</strain>
    </source>
</reference>
<feature type="transmembrane region" description="Helical" evidence="1">
    <location>
        <begin position="42"/>
        <end position="59"/>
    </location>
</feature>
<keyword evidence="1" id="KW-0472">Membrane</keyword>
<feature type="transmembrane region" description="Helical" evidence="1">
    <location>
        <begin position="65"/>
        <end position="84"/>
    </location>
</feature>
<dbReference type="STRING" id="55758.MBFIL_09600"/>
<keyword evidence="1" id="KW-1133">Transmembrane helix</keyword>
<dbReference type="PATRIC" id="fig|55758.3.peg.1097"/>
<evidence type="ECO:0000313" key="2">
    <source>
        <dbReference type="EMBL" id="KZX13995.1"/>
    </source>
</evidence>
<feature type="transmembrane region" description="Helical" evidence="1">
    <location>
        <begin position="6"/>
        <end position="30"/>
    </location>
</feature>
<name>A0A166C089_9EURY</name>
<dbReference type="EMBL" id="LWMT01000191">
    <property type="protein sequence ID" value="KZX13995.1"/>
    <property type="molecule type" value="Genomic_DNA"/>
</dbReference>
<keyword evidence="1" id="KW-0812">Transmembrane</keyword>
<dbReference type="OrthoDB" id="65729at2157"/>
<gene>
    <name evidence="2" type="ORF">MBFIL_09600</name>
</gene>
<dbReference type="RefSeq" id="WP_066972013.1">
    <property type="nucleotide sequence ID" value="NZ_LWMT01000191.1"/>
</dbReference>
<comment type="caution">
    <text evidence="2">The sequence shown here is derived from an EMBL/GenBank/DDBJ whole genome shotgun (WGS) entry which is preliminary data.</text>
</comment>
<dbReference type="Proteomes" id="UP000077066">
    <property type="component" value="Unassembled WGS sequence"/>
</dbReference>
<sequence>MQDIIEIIRAICLLISAALIIITAIGILRLDDDKYRIIYAKIHILGIMDIAGVLALIAMDQILLGAIYFVLAPIVAHAMANAYYYGEEDRKISIVSSDNVDNLGNLDNINNENTVGIEDNNGSMENNNVDSAEVRRNEARAFGIDTKELHLIHESNNISTLDKFQDDQIRSLKDEKYIISTLKIGEDEDD</sequence>
<proteinExistence type="predicted"/>
<keyword evidence="3" id="KW-1185">Reference proteome</keyword>
<accession>A0A166C089</accession>
<organism evidence="2 3">
    <name type="scientific">Methanobrevibacter filiformis</name>
    <dbReference type="NCBI Taxonomy" id="55758"/>
    <lineage>
        <taxon>Archaea</taxon>
        <taxon>Methanobacteriati</taxon>
        <taxon>Methanobacteriota</taxon>
        <taxon>Methanomada group</taxon>
        <taxon>Methanobacteria</taxon>
        <taxon>Methanobacteriales</taxon>
        <taxon>Methanobacteriaceae</taxon>
        <taxon>Methanobrevibacter</taxon>
    </lineage>
</organism>
<dbReference type="AlphaFoldDB" id="A0A166C089"/>